<dbReference type="SMART" id="SM01234">
    <property type="entry name" value="Haemolytic"/>
    <property type="match status" value="1"/>
</dbReference>
<keyword evidence="1" id="KW-0472">Membrane</keyword>
<dbReference type="NCBIfam" id="TIGR00278">
    <property type="entry name" value="membrane protein insertion efficiency factor YidD"/>
    <property type="match status" value="1"/>
</dbReference>
<keyword evidence="4" id="KW-1185">Reference proteome</keyword>
<evidence type="ECO:0000256" key="1">
    <source>
        <dbReference type="HAMAP-Rule" id="MF_00386"/>
    </source>
</evidence>
<dbReference type="PANTHER" id="PTHR33383">
    <property type="entry name" value="MEMBRANE PROTEIN INSERTION EFFICIENCY FACTOR-RELATED"/>
    <property type="match status" value="1"/>
</dbReference>
<name>A0ABP5FY26_9MICC</name>
<keyword evidence="1" id="KW-1003">Cell membrane</keyword>
<dbReference type="PANTHER" id="PTHR33383:SF1">
    <property type="entry name" value="MEMBRANE PROTEIN INSERTION EFFICIENCY FACTOR-RELATED"/>
    <property type="match status" value="1"/>
</dbReference>
<accession>A0ABP5FY26</accession>
<evidence type="ECO:0000313" key="4">
    <source>
        <dbReference type="Proteomes" id="UP001501461"/>
    </source>
</evidence>
<dbReference type="InterPro" id="IPR002696">
    <property type="entry name" value="Membr_insert_effic_factor_YidD"/>
</dbReference>
<dbReference type="EMBL" id="BAAAMN010000022">
    <property type="protein sequence ID" value="GAA2034699.1"/>
    <property type="molecule type" value="Genomic_DNA"/>
</dbReference>
<protein>
    <recommendedName>
        <fullName evidence="1">Putative membrane protein insertion efficiency factor</fullName>
    </recommendedName>
</protein>
<evidence type="ECO:0000256" key="2">
    <source>
        <dbReference type="SAM" id="MobiDB-lite"/>
    </source>
</evidence>
<feature type="region of interest" description="Disordered" evidence="2">
    <location>
        <begin position="1"/>
        <end position="30"/>
    </location>
</feature>
<comment type="subcellular location">
    <subcellularLocation>
        <location evidence="1">Cell membrane</location>
        <topology evidence="1">Peripheral membrane protein</topology>
        <orientation evidence="1">Cytoplasmic side</orientation>
    </subcellularLocation>
</comment>
<dbReference type="Pfam" id="PF01809">
    <property type="entry name" value="YidD"/>
    <property type="match status" value="1"/>
</dbReference>
<reference evidence="4" key="1">
    <citation type="journal article" date="2019" name="Int. J. Syst. Evol. Microbiol.">
        <title>The Global Catalogue of Microorganisms (GCM) 10K type strain sequencing project: providing services to taxonomists for standard genome sequencing and annotation.</title>
        <authorList>
            <consortium name="The Broad Institute Genomics Platform"/>
            <consortium name="The Broad Institute Genome Sequencing Center for Infectious Disease"/>
            <person name="Wu L."/>
            <person name="Ma J."/>
        </authorList>
    </citation>
    <scope>NUCLEOTIDE SEQUENCE [LARGE SCALE GENOMIC DNA]</scope>
    <source>
        <strain evidence="4">JCM 13595</strain>
    </source>
</reference>
<organism evidence="3 4">
    <name type="scientific">Yaniella flava</name>
    <dbReference type="NCBI Taxonomy" id="287930"/>
    <lineage>
        <taxon>Bacteria</taxon>
        <taxon>Bacillati</taxon>
        <taxon>Actinomycetota</taxon>
        <taxon>Actinomycetes</taxon>
        <taxon>Micrococcales</taxon>
        <taxon>Micrococcaceae</taxon>
        <taxon>Yaniella</taxon>
    </lineage>
</organism>
<evidence type="ECO:0000313" key="3">
    <source>
        <dbReference type="EMBL" id="GAA2034699.1"/>
    </source>
</evidence>
<gene>
    <name evidence="3" type="ORF">GCM10009720_14170</name>
</gene>
<comment type="caution">
    <text evidence="3">The sequence shown here is derived from an EMBL/GenBank/DDBJ whole genome shotgun (WGS) entry which is preliminary data.</text>
</comment>
<proteinExistence type="inferred from homology"/>
<dbReference type="HAMAP" id="MF_00386">
    <property type="entry name" value="UPF0161_YidD"/>
    <property type="match status" value="1"/>
</dbReference>
<dbReference type="Proteomes" id="UP001501461">
    <property type="component" value="Unassembled WGS sequence"/>
</dbReference>
<sequence length="148" mass="16375">MRYTEHSESLGVVKNSNEHEESHSGSQPSPFIVKDSATEWGFLRALPSTIVGWLLRAYRKVISPSYGDVCKFFPTCSAYGLEAVYTHGAVKGSLMAGRRVLSCHPWQDGGIDPVPPGNRIWPDGKQPFIIELNHPVIPPDVEATEEDK</sequence>
<comment type="similarity">
    <text evidence="1">Belongs to the UPF0161 family.</text>
</comment>
<comment type="function">
    <text evidence="1">Could be involved in insertion of integral membrane proteins into the membrane.</text>
</comment>